<dbReference type="GO" id="GO:1990189">
    <property type="term" value="F:protein N-terminal-serine acetyltransferase activity"/>
    <property type="evidence" value="ECO:0007669"/>
    <property type="project" value="TreeGrafter"/>
</dbReference>
<comment type="caution">
    <text evidence="2">The sequence shown here is derived from an EMBL/GenBank/DDBJ whole genome shotgun (WGS) entry which is preliminary data.</text>
</comment>
<dbReference type="OrthoDB" id="5293267at2"/>
<dbReference type="GO" id="GO:0005737">
    <property type="term" value="C:cytoplasm"/>
    <property type="evidence" value="ECO:0007669"/>
    <property type="project" value="TreeGrafter"/>
</dbReference>
<dbReference type="InterPro" id="IPR051908">
    <property type="entry name" value="Ribosomal_N-acetyltransferase"/>
</dbReference>
<proteinExistence type="predicted"/>
<dbReference type="InterPro" id="IPR016181">
    <property type="entry name" value="Acyl_CoA_acyltransferase"/>
</dbReference>
<protein>
    <submittedName>
        <fullName evidence="2">GNAT family N-acetyltransferase</fullName>
    </submittedName>
</protein>
<dbReference type="SUPFAM" id="SSF55729">
    <property type="entry name" value="Acyl-CoA N-acyltransferases (Nat)"/>
    <property type="match status" value="2"/>
</dbReference>
<feature type="domain" description="N-acetyltransferase" evidence="1">
    <location>
        <begin position="1"/>
        <end position="139"/>
    </location>
</feature>
<dbReference type="PROSITE" id="PS51186">
    <property type="entry name" value="GNAT"/>
    <property type="match status" value="2"/>
</dbReference>
<evidence type="ECO:0000313" key="3">
    <source>
        <dbReference type="Proteomes" id="UP000305792"/>
    </source>
</evidence>
<dbReference type="Gene3D" id="3.40.630.30">
    <property type="match status" value="2"/>
</dbReference>
<accession>A0A4S8PQJ1</accession>
<dbReference type="EMBL" id="STGX01000001">
    <property type="protein sequence ID" value="THV32025.1"/>
    <property type="molecule type" value="Genomic_DNA"/>
</dbReference>
<evidence type="ECO:0000313" key="2">
    <source>
        <dbReference type="EMBL" id="THV32025.1"/>
    </source>
</evidence>
<dbReference type="Pfam" id="PF13302">
    <property type="entry name" value="Acetyltransf_3"/>
    <property type="match status" value="1"/>
</dbReference>
<name>A0A4S8PQJ1_9ACTN</name>
<evidence type="ECO:0000259" key="1">
    <source>
        <dbReference type="PROSITE" id="PS51186"/>
    </source>
</evidence>
<sequence>MHFFEPVETTAFALRPAPDHVKIDRGADSAPFEPHAVATGPADEAVWGALAFGADDGVVSVRFWVEPERRGDRLGARMLKAAAPGLFAAGARRVEVRPPVRDQAAIRAALRAGFRPDSGVSRGAAWDGTEALVLGLLPADGPGPTPRVLPDLPGGTLGDGTIALRPLTPGDYEAHLRHRSSPDVYAGAALPLPPSAAEAREVCEWRAAVDWLRGRSALMVIDDGTGYQGTIGLYDVARVVGTGMVGYDLRAGARGNGYATRAVRLVTGWAFREVGIDRVWAGTDLHNTASQAVLRRAGFRLEGVERGGLPTVSGRRRDTLLWAALSSD</sequence>
<organism evidence="2 3">
    <name type="scientific">Glycomyces paridis</name>
    <dbReference type="NCBI Taxonomy" id="2126555"/>
    <lineage>
        <taxon>Bacteria</taxon>
        <taxon>Bacillati</taxon>
        <taxon>Actinomycetota</taxon>
        <taxon>Actinomycetes</taxon>
        <taxon>Glycomycetales</taxon>
        <taxon>Glycomycetaceae</taxon>
        <taxon>Glycomyces</taxon>
    </lineage>
</organism>
<dbReference type="AlphaFoldDB" id="A0A4S8PQJ1"/>
<dbReference type="Proteomes" id="UP000305792">
    <property type="component" value="Unassembled WGS sequence"/>
</dbReference>
<dbReference type="GO" id="GO:0008999">
    <property type="term" value="F:protein-N-terminal-alanine acetyltransferase activity"/>
    <property type="evidence" value="ECO:0007669"/>
    <property type="project" value="TreeGrafter"/>
</dbReference>
<dbReference type="PANTHER" id="PTHR43441">
    <property type="entry name" value="RIBOSOMAL-PROTEIN-SERINE ACETYLTRANSFERASE"/>
    <property type="match status" value="1"/>
</dbReference>
<reference evidence="2 3" key="1">
    <citation type="journal article" date="2018" name="Int. J. Syst. Evol. Microbiol.">
        <title>Glycomyces paridis sp. nov., isolated from the medicinal plant Paris polyphylla.</title>
        <authorList>
            <person name="Fang X.M."/>
            <person name="Bai J.L."/>
            <person name="Su J."/>
            <person name="Zhao L.L."/>
            <person name="Liu H.Y."/>
            <person name="Ma B.P."/>
            <person name="Zhang Y.Q."/>
            <person name="Yu L.Y."/>
        </authorList>
    </citation>
    <scope>NUCLEOTIDE SEQUENCE [LARGE SCALE GENOMIC DNA]</scope>
    <source>
        <strain evidence="2 3">CPCC 204357</strain>
    </source>
</reference>
<feature type="domain" description="N-acetyltransferase" evidence="1">
    <location>
        <begin position="162"/>
        <end position="326"/>
    </location>
</feature>
<keyword evidence="2" id="KW-0808">Transferase</keyword>
<dbReference type="InterPro" id="IPR000182">
    <property type="entry name" value="GNAT_dom"/>
</dbReference>
<dbReference type="RefSeq" id="WP_136527800.1">
    <property type="nucleotide sequence ID" value="NZ_STGX01000001.1"/>
</dbReference>
<gene>
    <name evidence="2" type="ORF">E9998_00795</name>
</gene>
<dbReference type="PANTHER" id="PTHR43441:SF10">
    <property type="entry name" value="ACETYLTRANSFERASE"/>
    <property type="match status" value="1"/>
</dbReference>
<keyword evidence="3" id="KW-1185">Reference proteome</keyword>